<feature type="domain" description="Succinylglutamate desuccinylase/Aspartoacylase catalytic" evidence="7">
    <location>
        <begin position="38"/>
        <end position="262"/>
    </location>
</feature>
<dbReference type="Gene3D" id="2.20.25.160">
    <property type="match status" value="1"/>
</dbReference>
<dbReference type="Gene3D" id="3.40.630.10">
    <property type="entry name" value="Zn peptidases"/>
    <property type="match status" value="1"/>
</dbReference>
<evidence type="ECO:0000259" key="7">
    <source>
        <dbReference type="Pfam" id="PF24827"/>
    </source>
</evidence>
<reference evidence="8" key="1">
    <citation type="submission" date="2021-01" db="EMBL/GenBank/DDBJ databases">
        <authorList>
            <person name="Corre E."/>
            <person name="Pelletier E."/>
            <person name="Niang G."/>
            <person name="Scheremetjew M."/>
            <person name="Finn R."/>
            <person name="Kale V."/>
            <person name="Holt S."/>
            <person name="Cochrane G."/>
            <person name="Meng A."/>
            <person name="Brown T."/>
            <person name="Cohen L."/>
        </authorList>
    </citation>
    <scope>NUCLEOTIDE SEQUENCE</scope>
    <source>
        <strain evidence="8">308</strain>
    </source>
</reference>
<evidence type="ECO:0000313" key="8">
    <source>
        <dbReference type="EMBL" id="CAD8888308.1"/>
    </source>
</evidence>
<dbReference type="Pfam" id="PF04952">
    <property type="entry name" value="AstE_AspA_hybrid"/>
    <property type="match status" value="1"/>
</dbReference>
<dbReference type="NCBIfam" id="NF002601">
    <property type="entry name" value="PRK02259.1"/>
    <property type="match status" value="1"/>
</dbReference>
<dbReference type="InterPro" id="IPR050178">
    <property type="entry name" value="AspA/AstE_fam"/>
</dbReference>
<dbReference type="Pfam" id="PF24827">
    <property type="entry name" value="AstE_AspA_cat"/>
    <property type="match status" value="1"/>
</dbReference>
<gene>
    <name evidence="8" type="ORF">CHYS00102_LOCUS15506</name>
</gene>
<evidence type="ECO:0008006" key="9">
    <source>
        <dbReference type="Google" id="ProtNLM"/>
    </source>
</evidence>
<proteinExistence type="predicted"/>
<dbReference type="PANTHER" id="PTHR15162">
    <property type="entry name" value="ASPARTOACYLASE"/>
    <property type="match status" value="1"/>
</dbReference>
<keyword evidence="2" id="KW-0479">Metal-binding</keyword>
<dbReference type="EMBL" id="HBFR01021508">
    <property type="protein sequence ID" value="CAD8888308.1"/>
    <property type="molecule type" value="Transcribed_RNA"/>
</dbReference>
<keyword evidence="4" id="KW-0862">Zinc</keyword>
<dbReference type="AlphaFoldDB" id="A0A7S1BKL5"/>
<evidence type="ECO:0000259" key="6">
    <source>
        <dbReference type="Pfam" id="PF04952"/>
    </source>
</evidence>
<sequence length="406" mass="45500">MRPSRQLHNAIQPFLFLFHLWNVPPMMTAESLVPPFSLPSVVVMGGTHGNEYTGVWCIKALDRRLQKEAATVTSSDGRNSFPSLRISTLLGNPQAFQLNKRFVDEDLNRQFTYESLRKSPLSSEGDTTRMSLEAKRARELDILLGPKVFEGDEVAEESQRREPSTDVLIDLHTTTCNMGITLIVAEGDSLMTSAAAYVMMKLMHQHDVRILMHTHGSQRRKPHVSSIARHSFTIEVGPVPQGVLRHDMVEKTERALDAALEFLDRGNGEIRPSSPEVMKELRKHFSNGTVPCYRSAPAKVRGEMSAKISWPCDPENENFPAWIVHQSVQDKDFTEIRTGDPLFVDLEGNVLPYDGSHGSPVHLMFINEGGYYYKSSGTGISVAVRDQFQLETGQLLKACENYSVQS</sequence>
<name>A0A7S1BKL5_9STRA</name>
<evidence type="ECO:0000256" key="4">
    <source>
        <dbReference type="ARBA" id="ARBA00022833"/>
    </source>
</evidence>
<evidence type="ECO:0000256" key="5">
    <source>
        <dbReference type="SAM" id="SignalP"/>
    </source>
</evidence>
<keyword evidence="3" id="KW-0378">Hydrolase</keyword>
<evidence type="ECO:0000256" key="2">
    <source>
        <dbReference type="ARBA" id="ARBA00022723"/>
    </source>
</evidence>
<dbReference type="InterPro" id="IPR007036">
    <property type="entry name" value="Aste_AspA_hybrid_dom"/>
</dbReference>
<organism evidence="8">
    <name type="scientific">Corethron hystrix</name>
    <dbReference type="NCBI Taxonomy" id="216773"/>
    <lineage>
        <taxon>Eukaryota</taxon>
        <taxon>Sar</taxon>
        <taxon>Stramenopiles</taxon>
        <taxon>Ochrophyta</taxon>
        <taxon>Bacillariophyta</taxon>
        <taxon>Coscinodiscophyceae</taxon>
        <taxon>Corethrophycidae</taxon>
        <taxon>Corethrales</taxon>
        <taxon>Corethraceae</taxon>
        <taxon>Corethron</taxon>
    </lineage>
</organism>
<comment type="cofactor">
    <cofactor evidence="1">
        <name>Zn(2+)</name>
        <dbReference type="ChEBI" id="CHEBI:29105"/>
    </cofactor>
</comment>
<evidence type="ECO:0000256" key="3">
    <source>
        <dbReference type="ARBA" id="ARBA00022801"/>
    </source>
</evidence>
<dbReference type="InterPro" id="IPR055438">
    <property type="entry name" value="AstE_AspA_cat"/>
</dbReference>
<dbReference type="PANTHER" id="PTHR15162:SF7">
    <property type="entry name" value="SUCCINYLGLUTAMATE DESUCCINYLASE"/>
    <property type="match status" value="1"/>
</dbReference>
<accession>A0A7S1BKL5</accession>
<dbReference type="GO" id="GO:0005829">
    <property type="term" value="C:cytosol"/>
    <property type="evidence" value="ECO:0007669"/>
    <property type="project" value="TreeGrafter"/>
</dbReference>
<feature type="signal peptide" evidence="5">
    <location>
        <begin position="1"/>
        <end position="29"/>
    </location>
</feature>
<feature type="chain" id="PRO_5031110866" description="Aspartoacylase" evidence="5">
    <location>
        <begin position="30"/>
        <end position="406"/>
    </location>
</feature>
<feature type="domain" description="AstE/AspA barrel-sandwich hybrid" evidence="6">
    <location>
        <begin position="317"/>
        <end position="375"/>
    </location>
</feature>
<dbReference type="SUPFAM" id="SSF53187">
    <property type="entry name" value="Zn-dependent exopeptidases"/>
    <property type="match status" value="1"/>
</dbReference>
<dbReference type="GO" id="GO:0046872">
    <property type="term" value="F:metal ion binding"/>
    <property type="evidence" value="ECO:0007669"/>
    <property type="project" value="UniProtKB-KW"/>
</dbReference>
<evidence type="ECO:0000256" key="1">
    <source>
        <dbReference type="ARBA" id="ARBA00001947"/>
    </source>
</evidence>
<protein>
    <recommendedName>
        <fullName evidence="9">Aspartoacylase</fullName>
    </recommendedName>
</protein>
<keyword evidence="5" id="KW-0732">Signal</keyword>
<dbReference type="GO" id="GO:0016788">
    <property type="term" value="F:hydrolase activity, acting on ester bonds"/>
    <property type="evidence" value="ECO:0007669"/>
    <property type="project" value="InterPro"/>
</dbReference>